<dbReference type="InterPro" id="IPR050095">
    <property type="entry name" value="ECF_ABC_transporter_ATP-bd"/>
</dbReference>
<dbReference type="GO" id="GO:0016887">
    <property type="term" value="F:ATP hydrolysis activity"/>
    <property type="evidence" value="ECO:0007669"/>
    <property type="project" value="InterPro"/>
</dbReference>
<name>A0A7I7Y725_9MYCO</name>
<dbReference type="SUPFAM" id="SSF52540">
    <property type="entry name" value="P-loop containing nucleoside triphosphate hydrolases"/>
    <property type="match status" value="2"/>
</dbReference>
<dbReference type="InterPro" id="IPR017871">
    <property type="entry name" value="ABC_transporter-like_CS"/>
</dbReference>
<dbReference type="Pfam" id="PF00005">
    <property type="entry name" value="ABC_tran"/>
    <property type="match status" value="2"/>
</dbReference>
<dbReference type="AlphaFoldDB" id="A0A7I7Y725"/>
<evidence type="ECO:0000256" key="2">
    <source>
        <dbReference type="ARBA" id="ARBA00022448"/>
    </source>
</evidence>
<evidence type="ECO:0000256" key="4">
    <source>
        <dbReference type="ARBA" id="ARBA00022840"/>
    </source>
</evidence>
<keyword evidence="5" id="KW-0472">Membrane</keyword>
<dbReference type="InterPro" id="IPR003593">
    <property type="entry name" value="AAA+_ATPase"/>
</dbReference>
<dbReference type="PANTHER" id="PTHR43553">
    <property type="entry name" value="HEAVY METAL TRANSPORTER"/>
    <property type="match status" value="1"/>
</dbReference>
<feature type="transmembrane region" description="Helical" evidence="5">
    <location>
        <begin position="21"/>
        <end position="44"/>
    </location>
</feature>
<dbReference type="PANTHER" id="PTHR43553:SF24">
    <property type="entry name" value="ENERGY-COUPLING FACTOR TRANSPORTER ATP-BINDING PROTEIN ECFA1"/>
    <property type="match status" value="1"/>
</dbReference>
<feature type="transmembrane region" description="Helical" evidence="5">
    <location>
        <begin position="135"/>
        <end position="160"/>
    </location>
</feature>
<dbReference type="Proteomes" id="UP000467385">
    <property type="component" value="Chromosome"/>
</dbReference>
<sequence length="671" mass="69608">MRVAQTPHGMKSAEFAHAAMTAALMGAIAVVSIVIPGAVVFAWLGAVPMGVLSYRHRVRVAFAAFVAASLISFLVAGFGGLVSALTSAYMGAISGQVRRHGRGVATMLAVAATWGVVAATICVGLFAALAHLRAAVIGAVAANVGGFATLVQGIPVIGAAGRELNQAVEIWLLHWPIFFEISVWLIVVFGTSFGWGVLTPVLRRIEEVTDLSLDGSLSAIDDIGPPGPLPVALTDVSYRYPGADHDALPPVSLSVDFGEHVAVTGANGSGKSTLMRILAGSTPTGGTVERPGGVGLGQVGGTALVLQHPESQVLGLRIADDVVWGLPHDRQVDIDGLLNEVGLGGMGDRDTAGLSGGELQRLAVASALARQPAMLVADEVTTMVDQEGRNAVISVLDRLTQHHRLGLVHITHYPGEAASADRTVRLGPDWRRAATAAPKTPESVRDERPSPTTVLDVRNVSFDYAQGTVWARPALRNISFSVSSGDGLLLCGGNGSGKSTLAWIMAGLLAPTAGECLLDGLPSSRQVGAVALCFQAARLQLLRGQAGAAIAALAGFSSSDSRKIQRALASVGLDSDIAGALIDRLSGGQLRRVDLAGLLARSPRLLILDEPLAGLDLDAQTDLIELLMNIRAQGQTIIVISHDVGSLSPLCPRTIRLAHGALVSPGREKQL</sequence>
<feature type="domain" description="ABC transporter" evidence="6">
    <location>
        <begin position="231"/>
        <end position="457"/>
    </location>
</feature>
<dbReference type="PROSITE" id="PS00211">
    <property type="entry name" value="ABC_TRANSPORTER_1"/>
    <property type="match status" value="2"/>
</dbReference>
<dbReference type="PROSITE" id="PS50893">
    <property type="entry name" value="ABC_TRANSPORTER_2"/>
    <property type="match status" value="2"/>
</dbReference>
<proteinExistence type="inferred from homology"/>
<protein>
    <submittedName>
        <fullName evidence="7">Putative ABC transporter, ATP-binding protein</fullName>
    </submittedName>
</protein>
<feature type="domain" description="ABC transporter" evidence="6">
    <location>
        <begin position="455"/>
        <end position="671"/>
    </location>
</feature>
<feature type="transmembrane region" description="Helical" evidence="5">
    <location>
        <begin position="64"/>
        <end position="92"/>
    </location>
</feature>
<dbReference type="GO" id="GO:0043190">
    <property type="term" value="C:ATP-binding cassette (ABC) transporter complex"/>
    <property type="evidence" value="ECO:0007669"/>
    <property type="project" value="TreeGrafter"/>
</dbReference>
<keyword evidence="4 7" id="KW-0067">ATP-binding</keyword>
<accession>A0A7I7Y725</accession>
<evidence type="ECO:0000256" key="3">
    <source>
        <dbReference type="ARBA" id="ARBA00022741"/>
    </source>
</evidence>
<dbReference type="InterPro" id="IPR015856">
    <property type="entry name" value="ABC_transpr_CbiO/EcfA_su"/>
</dbReference>
<gene>
    <name evidence="7" type="ORF">MCNS_05380</name>
</gene>
<keyword evidence="8" id="KW-1185">Reference proteome</keyword>
<keyword evidence="5" id="KW-0812">Transmembrane</keyword>
<evidence type="ECO:0000313" key="7">
    <source>
        <dbReference type="EMBL" id="BBZ37475.1"/>
    </source>
</evidence>
<evidence type="ECO:0000313" key="8">
    <source>
        <dbReference type="Proteomes" id="UP000467385"/>
    </source>
</evidence>
<comment type="similarity">
    <text evidence="1">Belongs to the ABC transporter superfamily.</text>
</comment>
<evidence type="ECO:0000256" key="5">
    <source>
        <dbReference type="SAM" id="Phobius"/>
    </source>
</evidence>
<dbReference type="Gene3D" id="3.40.50.300">
    <property type="entry name" value="P-loop containing nucleotide triphosphate hydrolases"/>
    <property type="match status" value="2"/>
</dbReference>
<feature type="transmembrane region" description="Helical" evidence="5">
    <location>
        <begin position="172"/>
        <end position="198"/>
    </location>
</feature>
<dbReference type="InterPro" id="IPR027417">
    <property type="entry name" value="P-loop_NTPase"/>
</dbReference>
<dbReference type="SMART" id="SM00382">
    <property type="entry name" value="AAA"/>
    <property type="match status" value="2"/>
</dbReference>
<reference evidence="7 8" key="1">
    <citation type="journal article" date="2019" name="Emerg. Microbes Infect.">
        <title>Comprehensive subspecies identification of 175 nontuberculous mycobacteria species based on 7547 genomic profiles.</title>
        <authorList>
            <person name="Matsumoto Y."/>
            <person name="Kinjo T."/>
            <person name="Motooka D."/>
            <person name="Nabeya D."/>
            <person name="Jung N."/>
            <person name="Uechi K."/>
            <person name="Horii T."/>
            <person name="Iida T."/>
            <person name="Fujita J."/>
            <person name="Nakamura S."/>
        </authorList>
    </citation>
    <scope>NUCLEOTIDE SEQUENCE [LARGE SCALE GENOMIC DNA]</scope>
    <source>
        <strain evidence="7 8">JCM 14738</strain>
    </source>
</reference>
<dbReference type="GO" id="GO:0005524">
    <property type="term" value="F:ATP binding"/>
    <property type="evidence" value="ECO:0007669"/>
    <property type="project" value="UniProtKB-KW"/>
</dbReference>
<evidence type="ECO:0000259" key="6">
    <source>
        <dbReference type="PROSITE" id="PS50893"/>
    </source>
</evidence>
<keyword evidence="3" id="KW-0547">Nucleotide-binding</keyword>
<evidence type="ECO:0000256" key="1">
    <source>
        <dbReference type="ARBA" id="ARBA00005417"/>
    </source>
</evidence>
<organism evidence="7 8">
    <name type="scientific">Mycobacterium conspicuum</name>
    <dbReference type="NCBI Taxonomy" id="44010"/>
    <lineage>
        <taxon>Bacteria</taxon>
        <taxon>Bacillati</taxon>
        <taxon>Actinomycetota</taxon>
        <taxon>Actinomycetes</taxon>
        <taxon>Mycobacteriales</taxon>
        <taxon>Mycobacteriaceae</taxon>
        <taxon>Mycobacterium</taxon>
    </lineage>
</organism>
<feature type="transmembrane region" description="Helical" evidence="5">
    <location>
        <begin position="104"/>
        <end position="129"/>
    </location>
</feature>
<keyword evidence="5" id="KW-1133">Transmembrane helix</keyword>
<dbReference type="EMBL" id="AP022613">
    <property type="protein sequence ID" value="BBZ37475.1"/>
    <property type="molecule type" value="Genomic_DNA"/>
</dbReference>
<dbReference type="GO" id="GO:0042626">
    <property type="term" value="F:ATPase-coupled transmembrane transporter activity"/>
    <property type="evidence" value="ECO:0007669"/>
    <property type="project" value="TreeGrafter"/>
</dbReference>
<keyword evidence="2" id="KW-0813">Transport</keyword>
<dbReference type="CDD" id="cd03225">
    <property type="entry name" value="ABC_cobalt_CbiO_domain1"/>
    <property type="match status" value="2"/>
</dbReference>
<dbReference type="InterPro" id="IPR003439">
    <property type="entry name" value="ABC_transporter-like_ATP-bd"/>
</dbReference>